<organism evidence="1 2">
    <name type="scientific">Lasiodiplodia mahajangana</name>
    <dbReference type="NCBI Taxonomy" id="1108764"/>
    <lineage>
        <taxon>Eukaryota</taxon>
        <taxon>Fungi</taxon>
        <taxon>Dikarya</taxon>
        <taxon>Ascomycota</taxon>
        <taxon>Pezizomycotina</taxon>
        <taxon>Dothideomycetes</taxon>
        <taxon>Dothideomycetes incertae sedis</taxon>
        <taxon>Botryosphaeriales</taxon>
        <taxon>Botryosphaeriaceae</taxon>
        <taxon>Lasiodiplodia</taxon>
    </lineage>
</organism>
<gene>
    <name evidence="1" type="ORF">O1611_g9416</name>
</gene>
<comment type="caution">
    <text evidence="1">The sequence shown here is derived from an EMBL/GenBank/DDBJ whole genome shotgun (WGS) entry which is preliminary data.</text>
</comment>
<keyword evidence="2" id="KW-1185">Reference proteome</keyword>
<sequence length="218" mass="23827">MDKIKDNSNHPPTQRPFRSRRRSRASKKEAEEEEDEQLDHLSQLVAQGWKREDSLMANKVFLCGPLIVQGRLYATDKLCMRGDFLVTGKLECEGTLTLHGSIACREKPIIVKNLVVLNQGGITGNVVVTAGAFIKGKCTINGKLTVTGTVRISGTLRCKDLNLTGKAEGFGYKPEFIVEGNSVINGKDTLCDKLARLLREHEASSQNQGASLPSDGMA</sequence>
<dbReference type="Proteomes" id="UP001153332">
    <property type="component" value="Unassembled WGS sequence"/>
</dbReference>
<accession>A0ACC2J9Z3</accession>
<proteinExistence type="predicted"/>
<reference evidence="1" key="1">
    <citation type="submission" date="2022-12" db="EMBL/GenBank/DDBJ databases">
        <title>Genome Sequence of Lasiodiplodia mahajangana.</title>
        <authorList>
            <person name="Buettner E."/>
        </authorList>
    </citation>
    <scope>NUCLEOTIDE SEQUENCE</scope>
    <source>
        <strain evidence="1">VT137</strain>
    </source>
</reference>
<evidence type="ECO:0000313" key="2">
    <source>
        <dbReference type="Proteomes" id="UP001153332"/>
    </source>
</evidence>
<protein>
    <submittedName>
        <fullName evidence="1">Uncharacterized protein</fullName>
    </submittedName>
</protein>
<name>A0ACC2J9Z3_9PEZI</name>
<dbReference type="EMBL" id="JAPUUL010003200">
    <property type="protein sequence ID" value="KAJ8124226.1"/>
    <property type="molecule type" value="Genomic_DNA"/>
</dbReference>
<evidence type="ECO:0000313" key="1">
    <source>
        <dbReference type="EMBL" id="KAJ8124226.1"/>
    </source>
</evidence>